<sequence>MEDSFSIENFVGILKNKKKDEAILYCIEYLKSFPNINPLNVYEKFILPFLSNYQCFYEEEFCVWEEHFISSTFNSIIGSVYPYLISYRKVLLDKNEVTLKNKTILFACPSEEYHELGIKIVSDYFYMEGFNVYYLGANTPQEEIFRGAKILNVDFIALSVSNPYNILTLKRTIKYLKRNINEMNLNMKIIVGGGAFKNNKTLVDEVDADFFVDDISNINEFSDRMFKEG</sequence>
<dbReference type="CDD" id="cd02065">
    <property type="entry name" value="B12-binding_like"/>
    <property type="match status" value="1"/>
</dbReference>
<dbReference type="PROSITE" id="PS51332">
    <property type="entry name" value="B12_BINDING"/>
    <property type="match status" value="1"/>
</dbReference>
<dbReference type="RefSeq" id="WP_109605249.1">
    <property type="nucleotide sequence ID" value="NZ_JAMHJO010000017.1"/>
</dbReference>
<reference evidence="2 3" key="1">
    <citation type="submission" date="2018-05" db="EMBL/GenBank/DDBJ databases">
        <title>Genomic Encyclopedia of Type Strains, Phase IV (KMG-IV): sequencing the most valuable type-strain genomes for metagenomic binning, comparative biology and taxonomic classification.</title>
        <authorList>
            <person name="Goeker M."/>
        </authorList>
    </citation>
    <scope>NUCLEOTIDE SEQUENCE [LARGE SCALE GENOMIC DNA]</scope>
    <source>
        <strain evidence="2 3">DSM 24906</strain>
    </source>
</reference>
<dbReference type="SUPFAM" id="SSF52242">
    <property type="entry name" value="Cobalamin (vitamin B12)-binding domain"/>
    <property type="match status" value="1"/>
</dbReference>
<dbReference type="Gene3D" id="3.40.50.280">
    <property type="entry name" value="Cobalamin-binding domain"/>
    <property type="match status" value="1"/>
</dbReference>
<comment type="caution">
    <text evidence="2">The sequence shown here is derived from an EMBL/GenBank/DDBJ whole genome shotgun (WGS) entry which is preliminary data.</text>
</comment>
<evidence type="ECO:0000259" key="1">
    <source>
        <dbReference type="PROSITE" id="PS51332"/>
    </source>
</evidence>
<gene>
    <name evidence="2" type="ORF">C7380_11336</name>
</gene>
<proteinExistence type="predicted"/>
<dbReference type="InterPro" id="IPR006158">
    <property type="entry name" value="Cobalamin-bd"/>
</dbReference>
<evidence type="ECO:0000313" key="2">
    <source>
        <dbReference type="EMBL" id="PWJ90048.1"/>
    </source>
</evidence>
<accession>A0AA45C5V2</accession>
<dbReference type="GO" id="GO:0046872">
    <property type="term" value="F:metal ion binding"/>
    <property type="evidence" value="ECO:0007669"/>
    <property type="project" value="InterPro"/>
</dbReference>
<organism evidence="2 3">
    <name type="scientific">Oceanotoga teriensis</name>
    <dbReference type="NCBI Taxonomy" id="515440"/>
    <lineage>
        <taxon>Bacteria</taxon>
        <taxon>Thermotogati</taxon>
        <taxon>Thermotogota</taxon>
        <taxon>Thermotogae</taxon>
        <taxon>Petrotogales</taxon>
        <taxon>Petrotogaceae</taxon>
        <taxon>Oceanotoga</taxon>
    </lineage>
</organism>
<evidence type="ECO:0000313" key="3">
    <source>
        <dbReference type="Proteomes" id="UP000245921"/>
    </source>
</evidence>
<feature type="domain" description="B12-binding" evidence="1">
    <location>
        <begin position="101"/>
        <end position="229"/>
    </location>
</feature>
<dbReference type="GO" id="GO:0031419">
    <property type="term" value="F:cobalamin binding"/>
    <property type="evidence" value="ECO:0007669"/>
    <property type="project" value="InterPro"/>
</dbReference>
<name>A0AA45C5V2_9BACT</name>
<dbReference type="InterPro" id="IPR036724">
    <property type="entry name" value="Cobalamin-bd_sf"/>
</dbReference>
<dbReference type="Pfam" id="PF02310">
    <property type="entry name" value="B12-binding"/>
    <property type="match status" value="1"/>
</dbReference>
<dbReference type="EMBL" id="QGGI01000013">
    <property type="protein sequence ID" value="PWJ90048.1"/>
    <property type="molecule type" value="Genomic_DNA"/>
</dbReference>
<dbReference type="AlphaFoldDB" id="A0AA45C5V2"/>
<dbReference type="Proteomes" id="UP000245921">
    <property type="component" value="Unassembled WGS sequence"/>
</dbReference>
<protein>
    <submittedName>
        <fullName evidence="2">B12 binding protein</fullName>
    </submittedName>
</protein>
<keyword evidence="3" id="KW-1185">Reference proteome</keyword>